<dbReference type="EMBL" id="JBBCAQ010000010">
    <property type="protein sequence ID" value="KAK7601057.1"/>
    <property type="molecule type" value="Genomic_DNA"/>
</dbReference>
<keyword evidence="3" id="KW-1185">Reference proteome</keyword>
<organism evidence="2 3">
    <name type="scientific">Parthenolecanium corni</name>
    <dbReference type="NCBI Taxonomy" id="536013"/>
    <lineage>
        <taxon>Eukaryota</taxon>
        <taxon>Metazoa</taxon>
        <taxon>Ecdysozoa</taxon>
        <taxon>Arthropoda</taxon>
        <taxon>Hexapoda</taxon>
        <taxon>Insecta</taxon>
        <taxon>Pterygota</taxon>
        <taxon>Neoptera</taxon>
        <taxon>Paraneoptera</taxon>
        <taxon>Hemiptera</taxon>
        <taxon>Sternorrhyncha</taxon>
        <taxon>Coccoidea</taxon>
        <taxon>Coccidae</taxon>
        <taxon>Parthenolecanium</taxon>
    </lineage>
</organism>
<proteinExistence type="predicted"/>
<feature type="coiled-coil region" evidence="1">
    <location>
        <begin position="299"/>
        <end position="354"/>
    </location>
</feature>
<comment type="caution">
    <text evidence="2">The sequence shown here is derived from an EMBL/GenBank/DDBJ whole genome shotgun (WGS) entry which is preliminary data.</text>
</comment>
<evidence type="ECO:0000313" key="2">
    <source>
        <dbReference type="EMBL" id="KAK7601057.1"/>
    </source>
</evidence>
<keyword evidence="1" id="KW-0175">Coiled coil</keyword>
<feature type="coiled-coil region" evidence="1">
    <location>
        <begin position="190"/>
        <end position="273"/>
    </location>
</feature>
<reference evidence="2 3" key="1">
    <citation type="submission" date="2024-03" db="EMBL/GenBank/DDBJ databases">
        <title>Adaptation during the transition from Ophiocordyceps entomopathogen to insect associate is accompanied by gene loss and intensified selection.</title>
        <authorList>
            <person name="Ward C.M."/>
            <person name="Onetto C.A."/>
            <person name="Borneman A.R."/>
        </authorList>
    </citation>
    <scope>NUCLEOTIDE SEQUENCE [LARGE SCALE GENOMIC DNA]</scope>
    <source>
        <strain evidence="2">AWRI1</strain>
        <tissue evidence="2">Single Adult Female</tissue>
    </source>
</reference>
<dbReference type="Proteomes" id="UP001367676">
    <property type="component" value="Unassembled WGS sequence"/>
</dbReference>
<gene>
    <name evidence="2" type="ORF">V9T40_008498</name>
</gene>
<sequence>MTEVIVSSRSNSCENFRFDDFHPKPRYIEDSPAIEFAELIHSRSDDLILQNAPLTEPIIQRGISDAAIQIQKDACVVYDDIVPSRNSKLLSLYYSDSETNSNTNLRDSECEPPMLKITGCFDDISCPSQRTSKCIDSSDKIDPEHSIRDIISRNDFYRFVLFKKHYDEYLDISQKYEEARTISYYLEEKYHEVKNQRDSLIESNKELEQKLKLKDLQLQEKEEELFQQIEKVFRLEEDCEKLRKEKEKIHELKEQLQKDKNEVYKQLRLQADESDVLKRDFEKKKNDLIKQFSEIVLEKNHLEKENIELKEAVGDLERQLPSDVSTSYTKRKNIQKLQQQMTDLKVKAKQSATLNSQLKKGMKHLATCRRRKCSVCAYTRATFGEYPNNRRLHHKLTAGCFPFHESKKREKDAFQLESLEDMLLEDSARIAKRLSECSFASVQSYVFPVASAVRPPPHIPFIDECTSTVASEDEHEAGRNASRLSSSTVDVENGFYSDSGFSSELYDSSLSHSKSNSFGRAARWTTSFRKLIKRVSSKKQPQTTEN</sequence>
<evidence type="ECO:0000256" key="1">
    <source>
        <dbReference type="SAM" id="Coils"/>
    </source>
</evidence>
<accession>A0AAN9TLT3</accession>
<name>A0AAN9TLT3_9HEMI</name>
<dbReference type="AlphaFoldDB" id="A0AAN9TLT3"/>
<evidence type="ECO:0000313" key="3">
    <source>
        <dbReference type="Proteomes" id="UP001367676"/>
    </source>
</evidence>
<protein>
    <submittedName>
        <fullName evidence="2">Uncharacterized protein</fullName>
    </submittedName>
</protein>